<dbReference type="PANTHER" id="PTHR40275:SF1">
    <property type="entry name" value="SSL7038 PROTEIN"/>
    <property type="match status" value="1"/>
</dbReference>
<dbReference type="CDD" id="cd00093">
    <property type="entry name" value="HTH_XRE"/>
    <property type="match status" value="1"/>
</dbReference>
<name>A0ABS1X3V5_9GAMM</name>
<dbReference type="RefSeq" id="WP_203169990.1">
    <property type="nucleotide sequence ID" value="NZ_JAEVLS010000006.1"/>
</dbReference>
<dbReference type="Proteomes" id="UP000661077">
    <property type="component" value="Unassembled WGS sequence"/>
</dbReference>
<sequence>MATKRRVKETFAPYDSADYLKTDEDMVGYLEACMEEAGDDASFIADALGTIARARGMTRLAEETGLTREGLYKALNKNANPSFDTILKVMRALGLKFVPRVA</sequence>
<keyword evidence="3" id="KW-1185">Reference proteome</keyword>
<dbReference type="PROSITE" id="PS50943">
    <property type="entry name" value="HTH_CROC1"/>
    <property type="match status" value="1"/>
</dbReference>
<evidence type="ECO:0000313" key="3">
    <source>
        <dbReference type="Proteomes" id="UP000661077"/>
    </source>
</evidence>
<evidence type="ECO:0000313" key="2">
    <source>
        <dbReference type="EMBL" id="MBM0107877.1"/>
    </source>
</evidence>
<organism evidence="2 3">
    <name type="scientific">Steroidobacter gossypii</name>
    <dbReference type="NCBI Taxonomy" id="2805490"/>
    <lineage>
        <taxon>Bacteria</taxon>
        <taxon>Pseudomonadati</taxon>
        <taxon>Pseudomonadota</taxon>
        <taxon>Gammaproteobacteria</taxon>
        <taxon>Steroidobacterales</taxon>
        <taxon>Steroidobacteraceae</taxon>
        <taxon>Steroidobacter</taxon>
    </lineage>
</organism>
<feature type="domain" description="HTH cro/C1-type" evidence="1">
    <location>
        <begin position="60"/>
        <end position="100"/>
    </location>
</feature>
<dbReference type="InterPro" id="IPR010982">
    <property type="entry name" value="Lambda_DNA-bd_dom_sf"/>
</dbReference>
<dbReference type="InterPro" id="IPR014057">
    <property type="entry name" value="HI1420"/>
</dbReference>
<reference evidence="2 3" key="1">
    <citation type="journal article" date="2021" name="Int. J. Syst. Evol. Microbiol.">
        <title>Steroidobacter gossypii sp. nov., isolated from soil of cotton cropping field.</title>
        <authorList>
            <person name="Huang R."/>
            <person name="Yang S."/>
            <person name="Zhen C."/>
            <person name="Liu W."/>
        </authorList>
    </citation>
    <scope>NUCLEOTIDE SEQUENCE [LARGE SCALE GENOMIC DNA]</scope>
    <source>
        <strain evidence="2 3">S1-65</strain>
    </source>
</reference>
<comment type="caution">
    <text evidence="2">The sequence shown here is derived from an EMBL/GenBank/DDBJ whole genome shotgun (WGS) entry which is preliminary data.</text>
</comment>
<dbReference type="Gene3D" id="1.10.260.40">
    <property type="entry name" value="lambda repressor-like DNA-binding domains"/>
    <property type="match status" value="1"/>
</dbReference>
<dbReference type="SUPFAM" id="SSF47413">
    <property type="entry name" value="lambda repressor-like DNA-binding domains"/>
    <property type="match status" value="1"/>
</dbReference>
<evidence type="ECO:0000259" key="1">
    <source>
        <dbReference type="PROSITE" id="PS50943"/>
    </source>
</evidence>
<dbReference type="PANTHER" id="PTHR40275">
    <property type="entry name" value="SSL7038 PROTEIN"/>
    <property type="match status" value="1"/>
</dbReference>
<dbReference type="Pfam" id="PF21716">
    <property type="entry name" value="dnstrm_HI1420"/>
    <property type="match status" value="1"/>
</dbReference>
<accession>A0ABS1X3V5</accession>
<gene>
    <name evidence="2" type="ORF">JM946_24345</name>
</gene>
<dbReference type="NCBIfam" id="TIGR02684">
    <property type="entry name" value="dnstrm_HI1420"/>
    <property type="match status" value="1"/>
</dbReference>
<proteinExistence type="predicted"/>
<protein>
    <submittedName>
        <fullName evidence="2">Addiction module antidote protein</fullName>
    </submittedName>
</protein>
<dbReference type="InterPro" id="IPR001387">
    <property type="entry name" value="Cro/C1-type_HTH"/>
</dbReference>
<dbReference type="EMBL" id="JAEVLS010000006">
    <property type="protein sequence ID" value="MBM0107877.1"/>
    <property type="molecule type" value="Genomic_DNA"/>
</dbReference>